<evidence type="ECO:0000259" key="14">
    <source>
        <dbReference type="SMART" id="SM00225"/>
    </source>
</evidence>
<dbReference type="SUPFAM" id="SSF54695">
    <property type="entry name" value="POZ domain"/>
    <property type="match status" value="1"/>
</dbReference>
<evidence type="ECO:0000256" key="6">
    <source>
        <dbReference type="ARBA" id="ARBA00022882"/>
    </source>
</evidence>
<dbReference type="InterPro" id="IPR000210">
    <property type="entry name" value="BTB/POZ_dom"/>
</dbReference>
<dbReference type="FunFam" id="3.30.710.10:FF:000020">
    <property type="entry name" value="Potassium voltage-gated channel protein Shaw"/>
    <property type="match status" value="1"/>
</dbReference>
<gene>
    <name evidence="15" type="primary">KCNAW</name>
    <name evidence="15" type="ORF">TR111268</name>
</gene>
<dbReference type="CDD" id="cd18416">
    <property type="entry name" value="BTB_Shaw-like"/>
    <property type="match status" value="1"/>
</dbReference>
<dbReference type="AlphaFoldDB" id="A0A0X3NSK7"/>
<evidence type="ECO:0000256" key="2">
    <source>
        <dbReference type="ARBA" id="ARBA00022448"/>
    </source>
</evidence>
<feature type="domain" description="BTB" evidence="14">
    <location>
        <begin position="5"/>
        <end position="105"/>
    </location>
</feature>
<dbReference type="InterPro" id="IPR003131">
    <property type="entry name" value="T1-type_BTB"/>
</dbReference>
<dbReference type="InterPro" id="IPR028325">
    <property type="entry name" value="VG_K_chnl"/>
</dbReference>
<dbReference type="FunFam" id="1.20.120.350:FF:000074">
    <property type="entry name" value="SHaW family of potassium channels"/>
    <property type="match status" value="1"/>
</dbReference>
<dbReference type="GO" id="GO:0045211">
    <property type="term" value="C:postsynaptic membrane"/>
    <property type="evidence" value="ECO:0007669"/>
    <property type="project" value="TreeGrafter"/>
</dbReference>
<evidence type="ECO:0000256" key="13">
    <source>
        <dbReference type="SAM" id="Phobius"/>
    </source>
</evidence>
<dbReference type="FunFam" id="1.10.287.70:FF:000002">
    <property type="entry name" value="Potassium voltage-gated channel subfamily a member"/>
    <property type="match status" value="1"/>
</dbReference>
<feature type="transmembrane region" description="Helical" evidence="13">
    <location>
        <begin position="410"/>
        <end position="431"/>
    </location>
</feature>
<dbReference type="GO" id="GO:0042734">
    <property type="term" value="C:presynaptic membrane"/>
    <property type="evidence" value="ECO:0007669"/>
    <property type="project" value="TreeGrafter"/>
</dbReference>
<dbReference type="InterPro" id="IPR003974">
    <property type="entry name" value="K_chnl_volt-dep_Kv3"/>
</dbReference>
<dbReference type="SMART" id="SM00225">
    <property type="entry name" value="BTB"/>
    <property type="match status" value="1"/>
</dbReference>
<evidence type="ECO:0000256" key="10">
    <source>
        <dbReference type="ARBA" id="ARBA00023136"/>
    </source>
</evidence>
<dbReference type="GO" id="GO:0032809">
    <property type="term" value="C:neuronal cell body membrane"/>
    <property type="evidence" value="ECO:0007669"/>
    <property type="project" value="TreeGrafter"/>
</dbReference>
<comment type="similarity">
    <text evidence="12">Belongs to the potassium channel family. C (Shaw) (TC 1.A.1.2) subfamily. Shaw sub-subfamily.</text>
</comment>
<keyword evidence="5" id="KW-0631">Potassium channel</keyword>
<keyword evidence="9" id="KW-0406">Ion transport</keyword>
<proteinExistence type="inferred from homology"/>
<dbReference type="EMBL" id="GEEE01020892">
    <property type="protein sequence ID" value="JAP42333.1"/>
    <property type="molecule type" value="Transcribed_RNA"/>
</dbReference>
<keyword evidence="6" id="KW-0851">Voltage-gated channel</keyword>
<dbReference type="Pfam" id="PF00520">
    <property type="entry name" value="Ion_trans"/>
    <property type="match status" value="1"/>
</dbReference>
<dbReference type="SUPFAM" id="SSF81324">
    <property type="entry name" value="Voltage-gated potassium channels"/>
    <property type="match status" value="1"/>
</dbReference>
<keyword evidence="2" id="KW-0813">Transport</keyword>
<organism evidence="15">
    <name type="scientific">Schistocephalus solidus</name>
    <name type="common">Tapeworm</name>
    <dbReference type="NCBI Taxonomy" id="70667"/>
    <lineage>
        <taxon>Eukaryota</taxon>
        <taxon>Metazoa</taxon>
        <taxon>Spiralia</taxon>
        <taxon>Lophotrochozoa</taxon>
        <taxon>Platyhelminthes</taxon>
        <taxon>Cestoda</taxon>
        <taxon>Eucestoda</taxon>
        <taxon>Diphyllobothriidea</taxon>
        <taxon>Diphyllobothriidae</taxon>
        <taxon>Schistocephalus</taxon>
    </lineage>
</organism>
<dbReference type="InterPro" id="IPR003968">
    <property type="entry name" value="K_chnl_volt-dep_Kv"/>
</dbReference>
<dbReference type="InterPro" id="IPR005821">
    <property type="entry name" value="Ion_trans_dom"/>
</dbReference>
<feature type="transmembrane region" description="Helical" evidence="13">
    <location>
        <begin position="347"/>
        <end position="367"/>
    </location>
</feature>
<keyword evidence="11" id="KW-0407">Ion channel</keyword>
<dbReference type="InterPro" id="IPR011333">
    <property type="entry name" value="SKP1/BTB/POZ_sf"/>
</dbReference>
<dbReference type="Gene3D" id="1.10.287.70">
    <property type="match status" value="1"/>
</dbReference>
<comment type="subcellular location">
    <subcellularLocation>
        <location evidence="1">Membrane</location>
        <topology evidence="1">Multi-pass membrane protein</topology>
    </subcellularLocation>
</comment>
<dbReference type="GO" id="GO:0001508">
    <property type="term" value="P:action potential"/>
    <property type="evidence" value="ECO:0007669"/>
    <property type="project" value="TreeGrafter"/>
</dbReference>
<protein>
    <submittedName>
        <fullName evidence="15">Potassium voltage-gated channel protein Shaw</fullName>
    </submittedName>
</protein>
<feature type="transmembrane region" description="Helical" evidence="13">
    <location>
        <begin position="379"/>
        <end position="398"/>
    </location>
</feature>
<dbReference type="GO" id="GO:0043679">
    <property type="term" value="C:axon terminus"/>
    <property type="evidence" value="ECO:0007669"/>
    <property type="project" value="TreeGrafter"/>
</dbReference>
<evidence type="ECO:0000256" key="12">
    <source>
        <dbReference type="ARBA" id="ARBA00061303"/>
    </source>
</evidence>
<dbReference type="PANTHER" id="PTHR11537">
    <property type="entry name" value="VOLTAGE-GATED POTASSIUM CHANNEL"/>
    <property type="match status" value="1"/>
</dbReference>
<dbReference type="Gene3D" id="3.30.710.10">
    <property type="entry name" value="Potassium Channel Kv1.1, Chain A"/>
    <property type="match status" value="1"/>
</dbReference>
<dbReference type="PRINTS" id="PR00169">
    <property type="entry name" value="KCHANNEL"/>
</dbReference>
<dbReference type="GO" id="GO:0005251">
    <property type="term" value="F:delayed rectifier potassium channel activity"/>
    <property type="evidence" value="ECO:0007669"/>
    <property type="project" value="TreeGrafter"/>
</dbReference>
<keyword evidence="3" id="KW-0633">Potassium transport</keyword>
<dbReference type="PANTHER" id="PTHR11537:SF252">
    <property type="entry name" value="POTASSIUM VOLTAGE-GATED CHANNEL PROTEIN SHAW"/>
    <property type="match status" value="1"/>
</dbReference>
<accession>A0A0X3NSK7</accession>
<keyword evidence="7" id="KW-0630">Potassium</keyword>
<keyword evidence="10 13" id="KW-0472">Membrane</keyword>
<evidence type="ECO:0000256" key="3">
    <source>
        <dbReference type="ARBA" id="ARBA00022538"/>
    </source>
</evidence>
<evidence type="ECO:0000256" key="9">
    <source>
        <dbReference type="ARBA" id="ARBA00023065"/>
    </source>
</evidence>
<evidence type="ECO:0000256" key="4">
    <source>
        <dbReference type="ARBA" id="ARBA00022692"/>
    </source>
</evidence>
<dbReference type="GO" id="GO:0008076">
    <property type="term" value="C:voltage-gated potassium channel complex"/>
    <property type="evidence" value="ECO:0007669"/>
    <property type="project" value="InterPro"/>
</dbReference>
<dbReference type="PRINTS" id="PR01498">
    <property type="entry name" value="SHAWCHANNEL"/>
</dbReference>
<dbReference type="GO" id="GO:0032590">
    <property type="term" value="C:dendrite membrane"/>
    <property type="evidence" value="ECO:0007669"/>
    <property type="project" value="TreeGrafter"/>
</dbReference>
<dbReference type="PRINTS" id="PR01491">
    <property type="entry name" value="KVCHANNEL"/>
</dbReference>
<evidence type="ECO:0000313" key="15">
    <source>
        <dbReference type="EMBL" id="JAP42333.1"/>
    </source>
</evidence>
<reference evidence="15" key="1">
    <citation type="submission" date="2016-01" db="EMBL/GenBank/DDBJ databases">
        <title>Reference transcriptome for the parasite Schistocephalus solidus: insights into the molecular evolution of parasitism.</title>
        <authorList>
            <person name="Hebert F.O."/>
            <person name="Grambauer S."/>
            <person name="Barber I."/>
            <person name="Landry C.R."/>
            <person name="Aubin-Horth N."/>
        </authorList>
    </citation>
    <scope>NUCLEOTIDE SEQUENCE</scope>
</reference>
<keyword evidence="8 13" id="KW-1133">Transmembrane helix</keyword>
<evidence type="ECO:0000256" key="7">
    <source>
        <dbReference type="ARBA" id="ARBA00022958"/>
    </source>
</evidence>
<evidence type="ECO:0000256" key="1">
    <source>
        <dbReference type="ARBA" id="ARBA00004141"/>
    </source>
</evidence>
<evidence type="ECO:0000256" key="11">
    <source>
        <dbReference type="ARBA" id="ARBA00023303"/>
    </source>
</evidence>
<sequence length="669" mass="74996">MDISNRVILNVGGVRHETYRATLKKIPATRLSRLTEALANYDPVLNEYFFDRHPGVFAQVLNYYRTGKLHYPVDVCGPLFEEELEFWGLDSNQVEPCCWMTYTAHRDTQETLQILDRAEMDAEEITDVGLYKRFGLEEEYEDNNLTFWQKLRPQIWSVFEAPKSSSVAKCVAFISITCIILSIVSYCFKTTPNFTLPVIELTRGAFANQVIPSLGGSSANGTTSTTVYSEDHFTISSVGRPRFHRSFMYIESICNIWFTVEFFMRLFVTDDLLKFLRSPLNLIDILAILSFYTDAALLSMSSDPPGLGSSAVELLSIVRVMRLFKLTRYISGLKILILTFKASAKELTLLVFFLMVFIVLFAALVFYAERFSPSSRSEFSSIPIGLWWAIVTMTTVGYGDMAPKSSAGMIVGAMCAVTGVLTIALPVPVIVSNFSMFYSHTQARSKLPKKRRRVLPVESIRPKAKTVSPLDRIGGVRSRTASKTHLPSLTDGMHNSGMPNRLIERLQSNSHVFVQANTTPASLTSQEEDDDDYSIVQQIDGPKPVQQHLFTRRTAVLELPKADQFSEATQGLLNKGLSKRRSRETLNLNRLPGWRNSREGDGLNDDPSVAAATTTVTASVGKCDSTCLQTTKRAMEDPCSVHNEDFPFIQPPFGNFTPEDQTRHLSLIT</sequence>
<dbReference type="Pfam" id="PF02214">
    <property type="entry name" value="BTB_2"/>
    <property type="match status" value="1"/>
</dbReference>
<evidence type="ECO:0000256" key="8">
    <source>
        <dbReference type="ARBA" id="ARBA00022989"/>
    </source>
</evidence>
<dbReference type="InterPro" id="IPR027359">
    <property type="entry name" value="Volt_channel_dom_sf"/>
</dbReference>
<dbReference type="GO" id="GO:0051260">
    <property type="term" value="P:protein homooligomerization"/>
    <property type="evidence" value="ECO:0007669"/>
    <property type="project" value="InterPro"/>
</dbReference>
<keyword evidence="4 13" id="KW-0812">Transmembrane</keyword>
<name>A0A0X3NSK7_SCHSO</name>
<evidence type="ECO:0000256" key="5">
    <source>
        <dbReference type="ARBA" id="ARBA00022826"/>
    </source>
</evidence>
<dbReference type="Gene3D" id="1.20.120.350">
    <property type="entry name" value="Voltage-gated potassium channels. Chain C"/>
    <property type="match status" value="1"/>
</dbReference>